<dbReference type="GeneID" id="94369050"/>
<comment type="caution">
    <text evidence="1">The sequence shown here is derived from an EMBL/GenBank/DDBJ whole genome shotgun (WGS) entry which is preliminary data.</text>
</comment>
<accession>A0ABQ3BPF0</accession>
<gene>
    <name evidence="1" type="ORF">GCM10008088_13840</name>
</gene>
<name>A0ABQ3BPF0_9FLAO</name>
<evidence type="ECO:0008006" key="3">
    <source>
        <dbReference type="Google" id="ProtNLM"/>
    </source>
</evidence>
<dbReference type="Pfam" id="PF11316">
    <property type="entry name" value="Rhamno_transf"/>
    <property type="match status" value="1"/>
</dbReference>
<dbReference type="EMBL" id="BMWY01000003">
    <property type="protein sequence ID" value="GGZ53389.1"/>
    <property type="molecule type" value="Genomic_DNA"/>
</dbReference>
<evidence type="ECO:0000313" key="2">
    <source>
        <dbReference type="Proteomes" id="UP000615593"/>
    </source>
</evidence>
<dbReference type="RefSeq" id="WP_027884263.1">
    <property type="nucleotide sequence ID" value="NZ_BMWY01000003.1"/>
</dbReference>
<reference evidence="2" key="1">
    <citation type="journal article" date="2019" name="Int. J. Syst. Evol. Microbiol.">
        <title>The Global Catalogue of Microorganisms (GCM) 10K type strain sequencing project: providing services to taxonomists for standard genome sequencing and annotation.</title>
        <authorList>
            <consortium name="The Broad Institute Genomics Platform"/>
            <consortium name="The Broad Institute Genome Sequencing Center for Infectious Disease"/>
            <person name="Wu L."/>
            <person name="Ma J."/>
        </authorList>
    </citation>
    <scope>NUCLEOTIDE SEQUENCE [LARGE SCALE GENOMIC DNA]</scope>
    <source>
        <strain evidence="2">KCTC 12708</strain>
    </source>
</reference>
<evidence type="ECO:0000313" key="1">
    <source>
        <dbReference type="EMBL" id="GGZ53389.1"/>
    </source>
</evidence>
<protein>
    <recommendedName>
        <fullName evidence="3">Rhamnosyl transferase</fullName>
    </recommendedName>
</protein>
<proteinExistence type="predicted"/>
<sequence>MNHFLITRFNVKIKNWKNSKKGEEVLTDKWLKERFFLFETYCLPSVKNQSNLNFKWFVFFDKDTPEIYKNRIQKIANNFPNFIPVYIQDITFLNSSFKQCITNNIIDPKKNIITTRLDNDDLIHREFIETIQKNYVDRDGVVIDLRRGYQVALGEQNDQIRIFDFPFNPFVSYIEKYKENLQTVMYQQHRSFKYNKNQLIIDEKPLWIELVHESNKYNTVRQDHFRIKNFNNKDFGISTFHSFKEDKGKVFFHNFKLSILKKVKRIKKKF</sequence>
<dbReference type="Proteomes" id="UP000615593">
    <property type="component" value="Unassembled WGS sequence"/>
</dbReference>
<keyword evidence="2" id="KW-1185">Reference proteome</keyword>
<dbReference type="InterPro" id="IPR021466">
    <property type="entry name" value="Put_rhamnosyl_transferase"/>
</dbReference>
<organism evidence="1 2">
    <name type="scientific">Mesonia mobilis</name>
    <dbReference type="NCBI Taxonomy" id="369791"/>
    <lineage>
        <taxon>Bacteria</taxon>
        <taxon>Pseudomonadati</taxon>
        <taxon>Bacteroidota</taxon>
        <taxon>Flavobacteriia</taxon>
        <taxon>Flavobacteriales</taxon>
        <taxon>Flavobacteriaceae</taxon>
        <taxon>Mesonia</taxon>
    </lineage>
</organism>